<evidence type="ECO:0000256" key="4">
    <source>
        <dbReference type="ARBA" id="ARBA00023136"/>
    </source>
</evidence>
<sequence>MDDLEDLARRQARAQNGLDPSHARPQPWFVGSGKGLMLLVLALVAVLIGLRGVTTVWLAQDAWRWWTHGKPKMVAPAPAPVLLPPAPIAAPPAAIASPSRAATAKGSPAAWFGAEAYPAEAIRNEEEGRTVSRILIGRDGRVRSCGIVTLSGHPRLDAATCDILVRRGAFEPARDAAGRAIEATRQIPVRWVLPHD</sequence>
<proteinExistence type="predicted"/>
<keyword evidence="3 5" id="KW-1133">Transmembrane helix</keyword>
<dbReference type="RefSeq" id="WP_174192181.1">
    <property type="nucleotide sequence ID" value="NZ_JABULH010000001.1"/>
</dbReference>
<evidence type="ECO:0000256" key="5">
    <source>
        <dbReference type="SAM" id="Phobius"/>
    </source>
</evidence>
<dbReference type="SUPFAM" id="SSF74653">
    <property type="entry name" value="TolA/TonB C-terminal domain"/>
    <property type="match status" value="1"/>
</dbReference>
<dbReference type="Proteomes" id="UP000621447">
    <property type="component" value="Unassembled WGS sequence"/>
</dbReference>
<dbReference type="InterPro" id="IPR006260">
    <property type="entry name" value="TonB/TolA_C"/>
</dbReference>
<dbReference type="InterPro" id="IPR037682">
    <property type="entry name" value="TonB_C"/>
</dbReference>
<evidence type="ECO:0000256" key="1">
    <source>
        <dbReference type="ARBA" id="ARBA00004167"/>
    </source>
</evidence>
<evidence type="ECO:0000256" key="2">
    <source>
        <dbReference type="ARBA" id="ARBA00022692"/>
    </source>
</evidence>
<feature type="transmembrane region" description="Helical" evidence="5">
    <location>
        <begin position="36"/>
        <end position="59"/>
    </location>
</feature>
<dbReference type="Gene3D" id="3.30.1150.10">
    <property type="match status" value="1"/>
</dbReference>
<keyword evidence="2 5" id="KW-0812">Transmembrane</keyword>
<organism evidence="7 8">
    <name type="scientific">Sphingomonas hominis</name>
    <dbReference type="NCBI Taxonomy" id="2741495"/>
    <lineage>
        <taxon>Bacteria</taxon>
        <taxon>Pseudomonadati</taxon>
        <taxon>Pseudomonadota</taxon>
        <taxon>Alphaproteobacteria</taxon>
        <taxon>Sphingomonadales</taxon>
        <taxon>Sphingomonadaceae</taxon>
        <taxon>Sphingomonas</taxon>
    </lineage>
</organism>
<evidence type="ECO:0000259" key="6">
    <source>
        <dbReference type="PROSITE" id="PS52015"/>
    </source>
</evidence>
<feature type="domain" description="TonB C-terminal" evidence="6">
    <location>
        <begin position="102"/>
        <end position="196"/>
    </location>
</feature>
<dbReference type="NCBIfam" id="TIGR01352">
    <property type="entry name" value="tonB_Cterm"/>
    <property type="match status" value="1"/>
</dbReference>
<name>A0ABX2JEV0_9SPHN</name>
<gene>
    <name evidence="7" type="ORF">HRV97_03005</name>
</gene>
<evidence type="ECO:0000313" key="8">
    <source>
        <dbReference type="Proteomes" id="UP000621447"/>
    </source>
</evidence>
<reference evidence="7 8" key="1">
    <citation type="submission" date="2020-06" db="EMBL/GenBank/DDBJ databases">
        <title>Sphingomonas hominis sp. nov., a member of the Sphingomonas, isolated from the hair of a 22-year-old girl.</title>
        <authorList>
            <person name="Zhang D.-F."/>
            <person name="Cui X.-W."/>
        </authorList>
    </citation>
    <scope>NUCLEOTIDE SEQUENCE [LARGE SCALE GENOMIC DNA]</scope>
    <source>
        <strain evidence="7 8">HHU CXW</strain>
    </source>
</reference>
<accession>A0ABX2JEV0</accession>
<comment type="caution">
    <text evidence="7">The sequence shown here is derived from an EMBL/GenBank/DDBJ whole genome shotgun (WGS) entry which is preliminary data.</text>
</comment>
<dbReference type="Pfam" id="PF03544">
    <property type="entry name" value="TonB_C"/>
    <property type="match status" value="1"/>
</dbReference>
<evidence type="ECO:0000313" key="7">
    <source>
        <dbReference type="EMBL" id="NTS64129.1"/>
    </source>
</evidence>
<keyword evidence="8" id="KW-1185">Reference proteome</keyword>
<keyword evidence="4 5" id="KW-0472">Membrane</keyword>
<protein>
    <submittedName>
        <fullName evidence="7">Energy transducer TonB</fullName>
    </submittedName>
</protein>
<dbReference type="PROSITE" id="PS52015">
    <property type="entry name" value="TONB_CTD"/>
    <property type="match status" value="1"/>
</dbReference>
<evidence type="ECO:0000256" key="3">
    <source>
        <dbReference type="ARBA" id="ARBA00022989"/>
    </source>
</evidence>
<dbReference type="EMBL" id="JABULH010000001">
    <property type="protein sequence ID" value="NTS64129.1"/>
    <property type="molecule type" value="Genomic_DNA"/>
</dbReference>
<comment type="subcellular location">
    <subcellularLocation>
        <location evidence="1">Membrane</location>
        <topology evidence="1">Single-pass membrane protein</topology>
    </subcellularLocation>
</comment>